<evidence type="ECO:0000313" key="4">
    <source>
        <dbReference type="Proteomes" id="UP000039865"/>
    </source>
</evidence>
<dbReference type="AlphaFoldDB" id="A0A078B8I9"/>
<comment type="similarity">
    <text evidence="1">Belongs to the HSBP1 family.</text>
</comment>
<dbReference type="FunFam" id="1.20.5.430:FF:000003">
    <property type="entry name" value="Heat shock factor binding protein"/>
    <property type="match status" value="1"/>
</dbReference>
<dbReference type="GO" id="GO:0005634">
    <property type="term" value="C:nucleus"/>
    <property type="evidence" value="ECO:0007669"/>
    <property type="project" value="TreeGrafter"/>
</dbReference>
<gene>
    <name evidence="3" type="primary">Contig8597.g9174</name>
    <name evidence="3" type="ORF">STYLEM_19655</name>
</gene>
<organism evidence="3 4">
    <name type="scientific">Stylonychia lemnae</name>
    <name type="common">Ciliate</name>
    <dbReference type="NCBI Taxonomy" id="5949"/>
    <lineage>
        <taxon>Eukaryota</taxon>
        <taxon>Sar</taxon>
        <taxon>Alveolata</taxon>
        <taxon>Ciliophora</taxon>
        <taxon>Intramacronucleata</taxon>
        <taxon>Spirotrichea</taxon>
        <taxon>Stichotrichia</taxon>
        <taxon>Sporadotrichida</taxon>
        <taxon>Oxytrichidae</taxon>
        <taxon>Stylonychinae</taxon>
        <taxon>Stylonychia</taxon>
    </lineage>
</organism>
<keyword evidence="2" id="KW-0175">Coiled coil</keyword>
<dbReference type="GO" id="GO:0005829">
    <property type="term" value="C:cytosol"/>
    <property type="evidence" value="ECO:0007669"/>
    <property type="project" value="TreeGrafter"/>
</dbReference>
<dbReference type="Pfam" id="PF06825">
    <property type="entry name" value="HSBP1"/>
    <property type="match status" value="1"/>
</dbReference>
<dbReference type="OrthoDB" id="4159489at2759"/>
<dbReference type="GO" id="GO:0070370">
    <property type="term" value="P:cellular heat acclimation"/>
    <property type="evidence" value="ECO:0007669"/>
    <property type="project" value="TreeGrafter"/>
</dbReference>
<dbReference type="EMBL" id="CCKQ01018535">
    <property type="protein sequence ID" value="CDW90511.1"/>
    <property type="molecule type" value="Genomic_DNA"/>
</dbReference>
<proteinExistence type="inferred from homology"/>
<feature type="coiled-coil region" evidence="2">
    <location>
        <begin position="12"/>
        <end position="64"/>
    </location>
</feature>
<dbReference type="GO" id="GO:0003714">
    <property type="term" value="F:transcription corepressor activity"/>
    <property type="evidence" value="ECO:0007669"/>
    <property type="project" value="InterPro"/>
</dbReference>
<evidence type="ECO:0000256" key="1">
    <source>
        <dbReference type="ARBA" id="ARBA00006349"/>
    </source>
</evidence>
<dbReference type="PANTHER" id="PTHR19424:SF0">
    <property type="entry name" value="HEAT SHOCK FACTOR BINDING PROTEIN 1"/>
    <property type="match status" value="1"/>
</dbReference>
<evidence type="ECO:0000256" key="2">
    <source>
        <dbReference type="SAM" id="Coils"/>
    </source>
</evidence>
<dbReference type="Proteomes" id="UP000039865">
    <property type="component" value="Unassembled WGS sequence"/>
</dbReference>
<sequence length="157" mass="17759">MADLNQQNLDGVDNANELTQLVQNMLNQMQQRFQNMSDNIVSRIDDMGKRIDELEASIADLVNEAQNDPDVANNQRPGAGAIANQNLIDCYEHVKSQSNGQKPDANLLQKCEPFKREIQEVLISDRLVMSELIKQRLIILKRISHTFKAVPAEPSLY</sequence>
<reference evidence="3 4" key="1">
    <citation type="submission" date="2014-06" db="EMBL/GenBank/DDBJ databases">
        <authorList>
            <person name="Swart Estienne"/>
        </authorList>
    </citation>
    <scope>NUCLEOTIDE SEQUENCE [LARGE SCALE GENOMIC DNA]</scope>
    <source>
        <strain evidence="3 4">130c</strain>
    </source>
</reference>
<evidence type="ECO:0000313" key="3">
    <source>
        <dbReference type="EMBL" id="CDW90511.1"/>
    </source>
</evidence>
<dbReference type="PANTHER" id="PTHR19424">
    <property type="entry name" value="HEAT SHOCK FACTOR BINDING PROTEIN 1"/>
    <property type="match status" value="1"/>
</dbReference>
<accession>A0A078B8I9</accession>
<dbReference type="Gene3D" id="1.20.5.430">
    <property type="match status" value="1"/>
</dbReference>
<protein>
    <submittedName>
        <fullName evidence="3">Hsbp1-like protein</fullName>
    </submittedName>
</protein>
<dbReference type="InParanoid" id="A0A078B8I9"/>
<name>A0A078B8I9_STYLE</name>
<keyword evidence="4" id="KW-1185">Reference proteome</keyword>
<dbReference type="InterPro" id="IPR009643">
    <property type="entry name" value="HS1-bd"/>
</dbReference>